<dbReference type="Proteomes" id="UP001597158">
    <property type="component" value="Unassembled WGS sequence"/>
</dbReference>
<proteinExistence type="predicted"/>
<dbReference type="Gene3D" id="2.40.30.170">
    <property type="match status" value="1"/>
</dbReference>
<keyword evidence="4" id="KW-1185">Reference proteome</keyword>
<keyword evidence="1" id="KW-0175">Coiled coil</keyword>
<dbReference type="RefSeq" id="WP_277832020.1">
    <property type="nucleotide sequence ID" value="NZ_JARQZE010000004.1"/>
</dbReference>
<feature type="coiled-coil region" evidence="1">
    <location>
        <begin position="155"/>
        <end position="217"/>
    </location>
</feature>
<dbReference type="Pfam" id="PF25876">
    <property type="entry name" value="HH_MFP_RND"/>
    <property type="match status" value="1"/>
</dbReference>
<name>A0ABW3WGI8_9RHOO</name>
<protein>
    <submittedName>
        <fullName evidence="3">HlyD family secretion protein</fullName>
    </submittedName>
</protein>
<reference evidence="4" key="1">
    <citation type="journal article" date="2019" name="Int. J. Syst. Evol. Microbiol.">
        <title>The Global Catalogue of Microorganisms (GCM) 10K type strain sequencing project: providing services to taxonomists for standard genome sequencing and annotation.</title>
        <authorList>
            <consortium name="The Broad Institute Genomics Platform"/>
            <consortium name="The Broad Institute Genome Sequencing Center for Infectious Disease"/>
            <person name="Wu L."/>
            <person name="Ma J."/>
        </authorList>
    </citation>
    <scope>NUCLEOTIDE SEQUENCE [LARGE SCALE GENOMIC DNA]</scope>
    <source>
        <strain evidence="4">CCUG 48884</strain>
    </source>
</reference>
<gene>
    <name evidence="3" type="ORF">ACFQ4M_14440</name>
</gene>
<evidence type="ECO:0000259" key="2">
    <source>
        <dbReference type="Pfam" id="PF25876"/>
    </source>
</evidence>
<dbReference type="PANTHER" id="PTHR30438:SF2">
    <property type="entry name" value="MEMBRANE PROTEIN"/>
    <property type="match status" value="1"/>
</dbReference>
<dbReference type="InterPro" id="IPR058624">
    <property type="entry name" value="MdtA-like_HH"/>
</dbReference>
<evidence type="ECO:0000313" key="3">
    <source>
        <dbReference type="EMBL" id="MFD1264777.1"/>
    </source>
</evidence>
<accession>A0ABW3WGI8</accession>
<dbReference type="Gene3D" id="2.40.50.100">
    <property type="match status" value="2"/>
</dbReference>
<evidence type="ECO:0000313" key="4">
    <source>
        <dbReference type="Proteomes" id="UP001597158"/>
    </source>
</evidence>
<dbReference type="Gene3D" id="1.10.287.470">
    <property type="entry name" value="Helix hairpin bin"/>
    <property type="match status" value="2"/>
</dbReference>
<dbReference type="EMBL" id="JBHTMC010000026">
    <property type="protein sequence ID" value="MFD1264777.1"/>
    <property type="molecule type" value="Genomic_DNA"/>
</dbReference>
<sequence>MSPQTRTTIIRGGVAALLLATAVTAWLLSRPPAEQDGFVRGNGRVEATQVDVATRAAGRVDDILVNEGDFVRAGDIVARMDVKSLEAQHAQALAEVANARSARQTAIAMVAQREADVAMAEAVLVQRRSELDLARRTSARSQALLAERATSEQIADDQAARVRNAEANVRAAQAQIAAASAATDAARAHVAQAEAGIAAAEAVVARLRTEIDDATLRAPRDGRVQYRVVQPGEVVGGGGKVVSLIDITDVYMSFFLPEMAAGRVAMGTEVRIVLDAAPHLVIPAQVSYVASVAQFTPKTVETQSERQKMVFRVKARVDPALLRQYPEQVKTGLPGMAHVRLDDARAWPDALQVRLP</sequence>
<evidence type="ECO:0000256" key="1">
    <source>
        <dbReference type="SAM" id="Coils"/>
    </source>
</evidence>
<comment type="caution">
    <text evidence="3">The sequence shown here is derived from an EMBL/GenBank/DDBJ whole genome shotgun (WGS) entry which is preliminary data.</text>
</comment>
<dbReference type="PANTHER" id="PTHR30438">
    <property type="entry name" value="36 KDA ANTIGEN-RELATED"/>
    <property type="match status" value="1"/>
</dbReference>
<dbReference type="SUPFAM" id="SSF111369">
    <property type="entry name" value="HlyD-like secretion proteins"/>
    <property type="match status" value="2"/>
</dbReference>
<organism evidence="3 4">
    <name type="scientific">Thauera mechernichensis</name>
    <dbReference type="NCBI Taxonomy" id="82788"/>
    <lineage>
        <taxon>Bacteria</taxon>
        <taxon>Pseudomonadati</taxon>
        <taxon>Pseudomonadota</taxon>
        <taxon>Betaproteobacteria</taxon>
        <taxon>Rhodocyclales</taxon>
        <taxon>Zoogloeaceae</taxon>
        <taxon>Thauera</taxon>
    </lineage>
</organism>
<feature type="domain" description="Multidrug resistance protein MdtA-like alpha-helical hairpin" evidence="2">
    <location>
        <begin position="118"/>
        <end position="179"/>
    </location>
</feature>